<dbReference type="Proteomes" id="UP000675881">
    <property type="component" value="Chromosome 4"/>
</dbReference>
<name>A0A7R8CTL4_LEPSM</name>
<evidence type="ECO:0000313" key="1">
    <source>
        <dbReference type="EMBL" id="CAF2927295.1"/>
    </source>
</evidence>
<sequence>MSQYTQKLIKEDEDLQRIATKEFINAKSLDLEVTVEGNPANLPTYASLDNNIFKMEYPHQTRQWSNCFHFGHITRKYNNSKMLTNTKEDVEDSAEINVGENILEGNGFDISENYEIREDEDSGKINNSEKIKEKGSTLDKIEIVTNREDDDTIGCKDSNELNSSVNAVNELYNYGEGGEKNYEEQSESNLSTKFIKGLEDSEMQLV</sequence>
<proteinExistence type="predicted"/>
<reference evidence="1" key="1">
    <citation type="submission" date="2021-02" db="EMBL/GenBank/DDBJ databases">
        <authorList>
            <person name="Bekaert M."/>
        </authorList>
    </citation>
    <scope>NUCLEOTIDE SEQUENCE</scope>
    <source>
        <strain evidence="1">IoA-00</strain>
    </source>
</reference>
<gene>
    <name evidence="1" type="ORF">LSAA_8897</name>
</gene>
<protein>
    <submittedName>
        <fullName evidence="1">(salmon louse) hypothetical protein</fullName>
    </submittedName>
</protein>
<accession>A0A7R8CTL4</accession>
<evidence type="ECO:0000313" key="2">
    <source>
        <dbReference type="Proteomes" id="UP000675881"/>
    </source>
</evidence>
<dbReference type="EMBL" id="HG994583">
    <property type="protein sequence ID" value="CAF2927295.1"/>
    <property type="molecule type" value="Genomic_DNA"/>
</dbReference>
<dbReference type="AlphaFoldDB" id="A0A7R8CTL4"/>
<keyword evidence="2" id="KW-1185">Reference proteome</keyword>
<organism evidence="1 2">
    <name type="scientific">Lepeophtheirus salmonis</name>
    <name type="common">Salmon louse</name>
    <name type="synonym">Caligus salmonis</name>
    <dbReference type="NCBI Taxonomy" id="72036"/>
    <lineage>
        <taxon>Eukaryota</taxon>
        <taxon>Metazoa</taxon>
        <taxon>Ecdysozoa</taxon>
        <taxon>Arthropoda</taxon>
        <taxon>Crustacea</taxon>
        <taxon>Multicrustacea</taxon>
        <taxon>Hexanauplia</taxon>
        <taxon>Copepoda</taxon>
        <taxon>Siphonostomatoida</taxon>
        <taxon>Caligidae</taxon>
        <taxon>Lepeophtheirus</taxon>
    </lineage>
</organism>